<accession>A0A0N0P7U6</accession>
<protein>
    <submittedName>
        <fullName evidence="2">Uncharacterized protein</fullName>
    </submittedName>
</protein>
<evidence type="ECO:0000313" key="3">
    <source>
        <dbReference type="Proteomes" id="UP000038009"/>
    </source>
</evidence>
<evidence type="ECO:0000313" key="2">
    <source>
        <dbReference type="EMBL" id="KPI89199.1"/>
    </source>
</evidence>
<feature type="compositionally biased region" description="Polar residues" evidence="1">
    <location>
        <begin position="629"/>
        <end position="647"/>
    </location>
</feature>
<feature type="region of interest" description="Disordered" evidence="1">
    <location>
        <begin position="45"/>
        <end position="76"/>
    </location>
</feature>
<feature type="compositionally biased region" description="Basic and acidic residues" evidence="1">
    <location>
        <begin position="602"/>
        <end position="627"/>
    </location>
</feature>
<feature type="compositionally biased region" description="Basic and acidic residues" evidence="1">
    <location>
        <begin position="673"/>
        <end position="684"/>
    </location>
</feature>
<dbReference type="OrthoDB" id="252797at2759"/>
<dbReference type="OMA" id="NYACGRQ"/>
<keyword evidence="3" id="KW-1185">Reference proteome</keyword>
<dbReference type="AlphaFoldDB" id="A0A0N0P7U6"/>
<feature type="compositionally biased region" description="Polar residues" evidence="1">
    <location>
        <begin position="54"/>
        <end position="75"/>
    </location>
</feature>
<name>A0A0N0P7U6_LEPSE</name>
<feature type="region of interest" description="Disordered" evidence="1">
    <location>
        <begin position="673"/>
        <end position="692"/>
    </location>
</feature>
<organism evidence="2 3">
    <name type="scientific">Leptomonas seymouri</name>
    <dbReference type="NCBI Taxonomy" id="5684"/>
    <lineage>
        <taxon>Eukaryota</taxon>
        <taxon>Discoba</taxon>
        <taxon>Euglenozoa</taxon>
        <taxon>Kinetoplastea</taxon>
        <taxon>Metakinetoplastina</taxon>
        <taxon>Trypanosomatida</taxon>
        <taxon>Trypanosomatidae</taxon>
        <taxon>Leishmaniinae</taxon>
        <taxon>Leptomonas</taxon>
    </lineage>
</organism>
<dbReference type="Proteomes" id="UP000038009">
    <property type="component" value="Unassembled WGS sequence"/>
</dbReference>
<dbReference type="EMBL" id="LJSK01000029">
    <property type="protein sequence ID" value="KPI89199.1"/>
    <property type="molecule type" value="Genomic_DNA"/>
</dbReference>
<gene>
    <name evidence="2" type="ORF">ABL78_1692</name>
</gene>
<reference evidence="2 3" key="1">
    <citation type="journal article" date="2015" name="PLoS Pathog.">
        <title>Leptomonas seymouri: Adaptations to the Dixenous Life Cycle Analyzed by Genome Sequencing, Transcriptome Profiling and Co-infection with Leishmania donovani.</title>
        <authorList>
            <person name="Kraeva N."/>
            <person name="Butenko A."/>
            <person name="Hlavacova J."/>
            <person name="Kostygov A."/>
            <person name="Myskova J."/>
            <person name="Grybchuk D."/>
            <person name="Lestinova T."/>
            <person name="Votypka J."/>
            <person name="Volf P."/>
            <person name="Opperdoes F."/>
            <person name="Flegontov P."/>
            <person name="Lukes J."/>
            <person name="Yurchenko V."/>
        </authorList>
    </citation>
    <scope>NUCLEOTIDE SEQUENCE [LARGE SCALE GENOMIC DNA]</scope>
    <source>
        <strain evidence="2 3">ATCC 30220</strain>
    </source>
</reference>
<evidence type="ECO:0000256" key="1">
    <source>
        <dbReference type="SAM" id="MobiDB-lite"/>
    </source>
</evidence>
<feature type="region of interest" description="Disordered" evidence="1">
    <location>
        <begin position="494"/>
        <end position="647"/>
    </location>
</feature>
<feature type="region of interest" description="Disordered" evidence="1">
    <location>
        <begin position="445"/>
        <end position="464"/>
    </location>
</feature>
<comment type="caution">
    <text evidence="2">The sequence shown here is derived from an EMBL/GenBank/DDBJ whole genome shotgun (WGS) entry which is preliminary data.</text>
</comment>
<proteinExistence type="predicted"/>
<sequence length="692" mass="73841">MPMLQDINNKEKMEAAITRLCESIGELLQYYPLVLRNDFQSSSSAGSAVASSSTNDALPNSEQPTPKTSIASSTHDVNRMADAVEGFLTELTRATSIGLREGDGFELWSVLELLECVPGRMQAEAEAKVEVETRASARCSPSSPVPAPKATISRSPASLPPRRGDGQTKATTFPALSLQPTAYPAPAFASARPSRRRVEEDGASWWQHPQRFRFASQLVYVVRSTFPAAPRPLKARMLLRLALNQGCLLASLELLRLWCRNELEGFYEPMRGPPHAETRTLSAASKGGPCVALLTQPETDSDVWNSFVAAIAPVSGPPVTEIAAGAPRVTPQPFNLQLLVAGLDDDSVASLEYYTQLQCYVQGRRSIRPSALACYEASQRRSAHGADASAVAHTMLSLPGAASAASQVRRNTSALPTQQHVLQVEALPTARPTVVPRSDCEAVHHENGSVADTSSQSSSLSARRRLRRCRKKRVCRRGADCDGGVGEGVEAATELGGDEGLDNGVGRLSVSSPPLDPLARHERCHGSSSSVPLAADDLVYGGESAPQQSPLPSNDFMGEGEASGTADRTNVDAESTLGVPSAGSTEPAAAARRVSDTASRVSVHDTEDDRHDEAALQRTLHAIDEGSGRLSTTTEANPQRQPEASSSLPPQLVALRARALQCWAVAVAHAESQERKRLSARDADAYDATITQ</sequence>
<dbReference type="VEuPathDB" id="TriTrypDB:Lsey_0029_0190"/>
<feature type="region of interest" description="Disordered" evidence="1">
    <location>
        <begin position="133"/>
        <end position="168"/>
    </location>
</feature>